<proteinExistence type="predicted"/>
<organism evidence="1">
    <name type="scientific">marine sediment metagenome</name>
    <dbReference type="NCBI Taxonomy" id="412755"/>
    <lineage>
        <taxon>unclassified sequences</taxon>
        <taxon>metagenomes</taxon>
        <taxon>ecological metagenomes</taxon>
    </lineage>
</organism>
<gene>
    <name evidence="1" type="ORF">LCGC14_2655470</name>
</gene>
<name>A0A0F8ZTM7_9ZZZZ</name>
<dbReference type="AlphaFoldDB" id="A0A0F8ZTM7"/>
<evidence type="ECO:0000313" key="1">
    <source>
        <dbReference type="EMBL" id="KKK97168.1"/>
    </source>
</evidence>
<reference evidence="1" key="1">
    <citation type="journal article" date="2015" name="Nature">
        <title>Complex archaea that bridge the gap between prokaryotes and eukaryotes.</title>
        <authorList>
            <person name="Spang A."/>
            <person name="Saw J.H."/>
            <person name="Jorgensen S.L."/>
            <person name="Zaremba-Niedzwiedzka K."/>
            <person name="Martijn J."/>
            <person name="Lind A.E."/>
            <person name="van Eijk R."/>
            <person name="Schleper C."/>
            <person name="Guy L."/>
            <person name="Ettema T.J."/>
        </authorList>
    </citation>
    <scope>NUCLEOTIDE SEQUENCE</scope>
</reference>
<dbReference type="EMBL" id="LAZR01046170">
    <property type="protein sequence ID" value="KKK97168.1"/>
    <property type="molecule type" value="Genomic_DNA"/>
</dbReference>
<accession>A0A0F8ZTM7</accession>
<protein>
    <submittedName>
        <fullName evidence="1">Uncharacterized protein</fullName>
    </submittedName>
</protein>
<sequence>MANEIWHTFEEGNTLYALIWRQTDDKVWNNTDSQFDVYTDADIDKYDIVLTNQVDSDYYSVDFPSAVGAGIYRVQVMKQAGGSIDADDDMGVAQGELYWDGSAEIDLFTLDASINDDIIGEDGNTLESLSDQMDVLSAQGSRVLNRYPTRSNPDV</sequence>
<comment type="caution">
    <text evidence="1">The sequence shown here is derived from an EMBL/GenBank/DDBJ whole genome shotgun (WGS) entry which is preliminary data.</text>
</comment>